<dbReference type="InterPro" id="IPR012337">
    <property type="entry name" value="RNaseH-like_sf"/>
</dbReference>
<dbReference type="GO" id="GO:0015074">
    <property type="term" value="P:DNA integration"/>
    <property type="evidence" value="ECO:0007669"/>
    <property type="project" value="InterPro"/>
</dbReference>
<dbReference type="OrthoDB" id="6435711at2759"/>
<protein>
    <recommendedName>
        <fullName evidence="1">Integrase catalytic domain-containing protein</fullName>
    </recommendedName>
</protein>
<dbReference type="PROSITE" id="PS50994">
    <property type="entry name" value="INTEGRASE"/>
    <property type="match status" value="1"/>
</dbReference>
<dbReference type="PANTHER" id="PTHR37984">
    <property type="entry name" value="PROTEIN CBG26694"/>
    <property type="match status" value="1"/>
</dbReference>
<dbReference type="GO" id="GO:0003676">
    <property type="term" value="F:nucleic acid binding"/>
    <property type="evidence" value="ECO:0007669"/>
    <property type="project" value="InterPro"/>
</dbReference>
<dbReference type="Gene3D" id="3.30.420.10">
    <property type="entry name" value="Ribonuclease H-like superfamily/Ribonuclease H"/>
    <property type="match status" value="1"/>
</dbReference>
<dbReference type="Proteomes" id="UP000499080">
    <property type="component" value="Unassembled WGS sequence"/>
</dbReference>
<keyword evidence="3" id="KW-1185">Reference proteome</keyword>
<reference evidence="2 3" key="1">
    <citation type="journal article" date="2019" name="Sci. Rep.">
        <title>Orb-weaving spider Araneus ventricosus genome elucidates the spidroin gene catalogue.</title>
        <authorList>
            <person name="Kono N."/>
            <person name="Nakamura H."/>
            <person name="Ohtoshi R."/>
            <person name="Moran D.A.P."/>
            <person name="Shinohara A."/>
            <person name="Yoshida Y."/>
            <person name="Fujiwara M."/>
            <person name="Mori M."/>
            <person name="Tomita M."/>
            <person name="Arakawa K."/>
        </authorList>
    </citation>
    <scope>NUCLEOTIDE SEQUENCE [LARGE SCALE GENOMIC DNA]</scope>
</reference>
<dbReference type="EMBL" id="BGPR01037536">
    <property type="protein sequence ID" value="GBO13168.1"/>
    <property type="molecule type" value="Genomic_DNA"/>
</dbReference>
<dbReference type="AlphaFoldDB" id="A0A4Y2UJS6"/>
<gene>
    <name evidence="2" type="ORF">AVEN_120204_1</name>
</gene>
<dbReference type="InterPro" id="IPR001584">
    <property type="entry name" value="Integrase_cat-core"/>
</dbReference>
<evidence type="ECO:0000313" key="2">
    <source>
        <dbReference type="EMBL" id="GBO13168.1"/>
    </source>
</evidence>
<proteinExistence type="predicted"/>
<feature type="domain" description="Integrase catalytic" evidence="1">
    <location>
        <begin position="6"/>
        <end position="136"/>
    </location>
</feature>
<dbReference type="InterPro" id="IPR036397">
    <property type="entry name" value="RNaseH_sf"/>
</dbReference>
<sequence>MKKAPLKLVPIISEVFARLNVDIVGPLPESDNRNKYLLTAMCLSSKYPDAIPLADVKSTSIIDALIQVFSILGLPRELQMDLGTNFTSELTETFLEKFGIKEVHSSVHRTQSNAVERFHRTIKCLLRVLCYQSGEN</sequence>
<name>A0A4Y2UJS6_ARAVE</name>
<organism evidence="2 3">
    <name type="scientific">Araneus ventricosus</name>
    <name type="common">Orbweaver spider</name>
    <name type="synonym">Epeira ventricosa</name>
    <dbReference type="NCBI Taxonomy" id="182803"/>
    <lineage>
        <taxon>Eukaryota</taxon>
        <taxon>Metazoa</taxon>
        <taxon>Ecdysozoa</taxon>
        <taxon>Arthropoda</taxon>
        <taxon>Chelicerata</taxon>
        <taxon>Arachnida</taxon>
        <taxon>Araneae</taxon>
        <taxon>Araneomorphae</taxon>
        <taxon>Entelegynae</taxon>
        <taxon>Araneoidea</taxon>
        <taxon>Araneidae</taxon>
        <taxon>Araneus</taxon>
    </lineage>
</organism>
<dbReference type="PANTHER" id="PTHR37984:SF15">
    <property type="entry name" value="INTEGRASE CATALYTIC DOMAIN-CONTAINING PROTEIN"/>
    <property type="match status" value="1"/>
</dbReference>
<dbReference type="InterPro" id="IPR050951">
    <property type="entry name" value="Retrovirus_Pol_polyprotein"/>
</dbReference>
<accession>A0A4Y2UJS6</accession>
<dbReference type="Pfam" id="PF00665">
    <property type="entry name" value="rve"/>
    <property type="match status" value="1"/>
</dbReference>
<evidence type="ECO:0000259" key="1">
    <source>
        <dbReference type="PROSITE" id="PS50994"/>
    </source>
</evidence>
<comment type="caution">
    <text evidence="2">The sequence shown here is derived from an EMBL/GenBank/DDBJ whole genome shotgun (WGS) entry which is preliminary data.</text>
</comment>
<evidence type="ECO:0000313" key="3">
    <source>
        <dbReference type="Proteomes" id="UP000499080"/>
    </source>
</evidence>
<dbReference type="SUPFAM" id="SSF53098">
    <property type="entry name" value="Ribonuclease H-like"/>
    <property type="match status" value="1"/>
</dbReference>